<protein>
    <recommendedName>
        <fullName evidence="4">Protein RFT1 homolog</fullName>
    </recommendedName>
</protein>
<organism evidence="2 3">
    <name type="scientific">Prorocentrum cordatum</name>
    <dbReference type="NCBI Taxonomy" id="2364126"/>
    <lineage>
        <taxon>Eukaryota</taxon>
        <taxon>Sar</taxon>
        <taxon>Alveolata</taxon>
        <taxon>Dinophyceae</taxon>
        <taxon>Prorocentrales</taxon>
        <taxon>Prorocentraceae</taxon>
        <taxon>Prorocentrum</taxon>
    </lineage>
</organism>
<evidence type="ECO:0000313" key="2">
    <source>
        <dbReference type="EMBL" id="CAK0900114.1"/>
    </source>
</evidence>
<feature type="transmembrane region" description="Helical" evidence="1">
    <location>
        <begin position="61"/>
        <end position="84"/>
    </location>
</feature>
<reference evidence="2" key="1">
    <citation type="submission" date="2023-10" db="EMBL/GenBank/DDBJ databases">
        <authorList>
            <person name="Chen Y."/>
            <person name="Shah S."/>
            <person name="Dougan E. K."/>
            <person name="Thang M."/>
            <person name="Chan C."/>
        </authorList>
    </citation>
    <scope>NUCLEOTIDE SEQUENCE [LARGE SCALE GENOMIC DNA]</scope>
</reference>
<dbReference type="Proteomes" id="UP001189429">
    <property type="component" value="Unassembled WGS sequence"/>
</dbReference>
<accession>A0ABN9XJW9</accession>
<dbReference type="EMBL" id="CAUYUJ010020726">
    <property type="protein sequence ID" value="CAK0900114.1"/>
    <property type="molecule type" value="Genomic_DNA"/>
</dbReference>
<keyword evidence="1" id="KW-1133">Transmembrane helix</keyword>
<keyword evidence="1" id="KW-0812">Transmembrane</keyword>
<feature type="transmembrane region" description="Helical" evidence="1">
    <location>
        <begin position="29"/>
        <end position="49"/>
    </location>
</feature>
<evidence type="ECO:0000256" key="1">
    <source>
        <dbReference type="SAM" id="Phobius"/>
    </source>
</evidence>
<keyword evidence="1" id="KW-0472">Membrane</keyword>
<comment type="caution">
    <text evidence="2">The sequence shown here is derived from an EMBL/GenBank/DDBJ whole genome shotgun (WGS) entry which is preliminary data.</text>
</comment>
<feature type="transmembrane region" description="Helical" evidence="1">
    <location>
        <begin position="127"/>
        <end position="147"/>
    </location>
</feature>
<proteinExistence type="predicted"/>
<evidence type="ECO:0008006" key="4">
    <source>
        <dbReference type="Google" id="ProtNLM"/>
    </source>
</evidence>
<gene>
    <name evidence="2" type="ORF">PCOR1329_LOCUS77503</name>
</gene>
<feature type="transmembrane region" description="Helical" evidence="1">
    <location>
        <begin position="91"/>
        <end position="112"/>
    </location>
</feature>
<evidence type="ECO:0000313" key="3">
    <source>
        <dbReference type="Proteomes" id="UP001189429"/>
    </source>
</evidence>
<name>A0ABN9XJW9_9DINO</name>
<sequence>MFVLLHAPIPYHEFRLPVFDFRWVVRQKFLPLLFVGQMMVQFVYAIQVGVLQVRALSPYPWYLYGVLTAVQFVCIIGCGIFAMGLPTSAIILVRAFACFSLPSVVLQAFLLMEANGAEALLTYVDGAIVWCYALDAIAAFACGAAVASTAGTRWRFATFICAESVLGNLARAASPCILNLAVGFEWSPDSITEAMLRGSSQRSLAARLFDAAYVPCLLEVLVMVLASAFLEREATGQLWTWRQRRLVRRAVRGTSPSFSAEIRYADNSKGAVESVEVESSDGAEYRTCWGFRFKCNIGSGSGWGYPRSWMPPVPQTLAVLRSNKQACLHASHLSGHGG</sequence>
<keyword evidence="3" id="KW-1185">Reference proteome</keyword>